<dbReference type="SMART" id="SM00838">
    <property type="entry name" value="EFG_C"/>
    <property type="match status" value="1"/>
</dbReference>
<evidence type="ECO:0000313" key="7">
    <source>
        <dbReference type="Proteomes" id="UP000837857"/>
    </source>
</evidence>
<dbReference type="Pfam" id="PF00679">
    <property type="entry name" value="EFG_C"/>
    <property type="match status" value="1"/>
</dbReference>
<dbReference type="Gene3D" id="3.30.70.240">
    <property type="match status" value="1"/>
</dbReference>
<sequence length="184" mass="20435">MLLYNATFVFRLDKSAESAANLAQVSPRTMQTVRRAVETALRRGPKLACPLVDVQVTLHWLEVGRGTSDSVLASSVVHCLRKVFEQAESAVLEPVMALEILVPESHSARVMADLMRRRVQVRHVHARRDAKVVDCIAPLSELLGYSSTLRSLSSGLATFSMQFHSHRRMGPLEEARAIKEVTGF</sequence>
<dbReference type="EMBL" id="OW152828">
    <property type="protein sequence ID" value="CAH2044827.1"/>
    <property type="molecule type" value="Genomic_DNA"/>
</dbReference>
<dbReference type="InterPro" id="IPR014721">
    <property type="entry name" value="Ribsml_uS5_D2-typ_fold_subgr"/>
</dbReference>
<feature type="non-terminal residue" evidence="6">
    <location>
        <position position="184"/>
    </location>
</feature>
<evidence type="ECO:0000256" key="3">
    <source>
        <dbReference type="ARBA" id="ARBA00023128"/>
    </source>
</evidence>
<name>A0ABN8HZM0_9NEOP</name>
<feature type="domain" description="Elongation factor EFG" evidence="5">
    <location>
        <begin position="90"/>
        <end position="178"/>
    </location>
</feature>
<accession>A0ABN8HZM0</accession>
<dbReference type="Proteomes" id="UP000837857">
    <property type="component" value="Chromosome 16"/>
</dbReference>
<protein>
    <recommendedName>
        <fullName evidence="5">Elongation factor EFG domain-containing protein</fullName>
    </recommendedName>
</protein>
<evidence type="ECO:0000256" key="2">
    <source>
        <dbReference type="ARBA" id="ARBA00022917"/>
    </source>
</evidence>
<keyword evidence="1" id="KW-0547">Nucleotide-binding</keyword>
<dbReference type="InterPro" id="IPR000640">
    <property type="entry name" value="EFG_V-like"/>
</dbReference>
<gene>
    <name evidence="6" type="ORF">IPOD504_LOCUS4809</name>
</gene>
<reference evidence="6" key="1">
    <citation type="submission" date="2022-03" db="EMBL/GenBank/DDBJ databases">
        <authorList>
            <person name="Martin H S."/>
        </authorList>
    </citation>
    <scope>NUCLEOTIDE SEQUENCE</scope>
</reference>
<dbReference type="Gene3D" id="3.30.230.10">
    <property type="match status" value="1"/>
</dbReference>
<keyword evidence="7" id="KW-1185">Reference proteome</keyword>
<proteinExistence type="predicted"/>
<organism evidence="6 7">
    <name type="scientific">Iphiclides podalirius</name>
    <name type="common">scarce swallowtail</name>
    <dbReference type="NCBI Taxonomy" id="110791"/>
    <lineage>
        <taxon>Eukaryota</taxon>
        <taxon>Metazoa</taxon>
        <taxon>Ecdysozoa</taxon>
        <taxon>Arthropoda</taxon>
        <taxon>Hexapoda</taxon>
        <taxon>Insecta</taxon>
        <taxon>Pterygota</taxon>
        <taxon>Neoptera</taxon>
        <taxon>Endopterygota</taxon>
        <taxon>Lepidoptera</taxon>
        <taxon>Glossata</taxon>
        <taxon>Ditrysia</taxon>
        <taxon>Papilionoidea</taxon>
        <taxon>Papilionidae</taxon>
        <taxon>Papilioninae</taxon>
        <taxon>Iphiclides</taxon>
    </lineage>
</organism>
<keyword evidence="3" id="KW-0496">Mitochondrion</keyword>
<dbReference type="InterPro" id="IPR035647">
    <property type="entry name" value="EFG_III/V"/>
</dbReference>
<evidence type="ECO:0000256" key="1">
    <source>
        <dbReference type="ARBA" id="ARBA00022741"/>
    </source>
</evidence>
<keyword evidence="4" id="KW-0342">GTP-binding</keyword>
<dbReference type="SUPFAM" id="SSF54980">
    <property type="entry name" value="EF-G C-terminal domain-like"/>
    <property type="match status" value="1"/>
</dbReference>
<dbReference type="CDD" id="cd03713">
    <property type="entry name" value="EFG_mtEFG_C"/>
    <property type="match status" value="1"/>
</dbReference>
<dbReference type="PANTHER" id="PTHR43261">
    <property type="entry name" value="TRANSLATION ELONGATION FACTOR G-RELATED"/>
    <property type="match status" value="1"/>
</dbReference>
<dbReference type="PANTHER" id="PTHR43261:SF1">
    <property type="entry name" value="RIBOSOME-RELEASING FACTOR 2, MITOCHONDRIAL"/>
    <property type="match status" value="1"/>
</dbReference>
<evidence type="ECO:0000256" key="4">
    <source>
        <dbReference type="ARBA" id="ARBA00023134"/>
    </source>
</evidence>
<evidence type="ECO:0000313" key="6">
    <source>
        <dbReference type="EMBL" id="CAH2044827.1"/>
    </source>
</evidence>
<evidence type="ECO:0000259" key="5">
    <source>
        <dbReference type="SMART" id="SM00838"/>
    </source>
</evidence>
<keyword evidence="2" id="KW-0648">Protein biosynthesis</keyword>
<dbReference type="InterPro" id="IPR035649">
    <property type="entry name" value="EFG_V"/>
</dbReference>